<reference evidence="3" key="1">
    <citation type="submission" date="2022-10" db="EMBL/GenBank/DDBJ databases">
        <authorList>
            <person name="Mo P."/>
        </authorList>
    </citation>
    <scope>NUCLEOTIDE SEQUENCE</scope>
    <source>
        <strain evidence="3">HUAS 13-4</strain>
    </source>
</reference>
<dbReference type="InterPro" id="IPR027417">
    <property type="entry name" value="P-loop_NTPase"/>
</dbReference>
<organism evidence="3 4">
    <name type="scientific">Streptomyces cynarae</name>
    <dbReference type="NCBI Taxonomy" id="2981134"/>
    <lineage>
        <taxon>Bacteria</taxon>
        <taxon>Bacillati</taxon>
        <taxon>Actinomycetota</taxon>
        <taxon>Actinomycetes</taxon>
        <taxon>Kitasatosporales</taxon>
        <taxon>Streptomycetaceae</taxon>
        <taxon>Streptomyces</taxon>
    </lineage>
</organism>
<sequence length="80" mass="8724">MDDYDFPFQPELDPRKVKDLATLSFVEARANAALLDPPGVDKTHIAVALTVAACRAGYLIYFTSLDDMVRHLRAAETAGG</sequence>
<dbReference type="Gene3D" id="3.40.50.300">
    <property type="entry name" value="P-loop containing nucleotide triphosphate hydrolases"/>
    <property type="match status" value="1"/>
</dbReference>
<dbReference type="Proteomes" id="UP001061298">
    <property type="component" value="Chromosome"/>
</dbReference>
<protein>
    <submittedName>
        <fullName evidence="3">ATP-binding protein</fullName>
    </submittedName>
</protein>
<keyword evidence="3" id="KW-0547">Nucleotide-binding</keyword>
<dbReference type="GO" id="GO:0005524">
    <property type="term" value="F:ATP binding"/>
    <property type="evidence" value="ECO:0007669"/>
    <property type="project" value="UniProtKB-KW"/>
</dbReference>
<dbReference type="Pfam" id="PF01695">
    <property type="entry name" value="IstB_IS21"/>
    <property type="match status" value="1"/>
</dbReference>
<dbReference type="EMBL" id="CP106793">
    <property type="protein sequence ID" value="UXY24810.1"/>
    <property type="molecule type" value="Genomic_DNA"/>
</dbReference>
<proteinExistence type="predicted"/>
<gene>
    <name evidence="3" type="ORF">N8I84_39530</name>
</gene>
<dbReference type="InterPro" id="IPR002611">
    <property type="entry name" value="IstB_ATP-bd"/>
</dbReference>
<accession>A0ABY6EE23</accession>
<name>A0ABY6EE23_9ACTN</name>
<keyword evidence="3" id="KW-0067">ATP-binding</keyword>
<keyword evidence="4" id="KW-1185">Reference proteome</keyword>
<feature type="transmembrane region" description="Helical" evidence="1">
    <location>
        <begin position="44"/>
        <end position="63"/>
    </location>
</feature>
<feature type="domain" description="IstB-like ATP-binding" evidence="2">
    <location>
        <begin position="1"/>
        <end position="79"/>
    </location>
</feature>
<keyword evidence="1" id="KW-0472">Membrane</keyword>
<keyword evidence="1" id="KW-1133">Transmembrane helix</keyword>
<evidence type="ECO:0000313" key="3">
    <source>
        <dbReference type="EMBL" id="UXY24810.1"/>
    </source>
</evidence>
<keyword evidence="1" id="KW-0812">Transmembrane</keyword>
<evidence type="ECO:0000256" key="1">
    <source>
        <dbReference type="SAM" id="Phobius"/>
    </source>
</evidence>
<evidence type="ECO:0000313" key="4">
    <source>
        <dbReference type="Proteomes" id="UP001061298"/>
    </source>
</evidence>
<evidence type="ECO:0000259" key="2">
    <source>
        <dbReference type="Pfam" id="PF01695"/>
    </source>
</evidence>